<dbReference type="EnsemblMetazoa" id="Aqu2.1.26824_001">
    <property type="protein sequence ID" value="Aqu2.1.26824_001"/>
    <property type="gene ID" value="Aqu2.1.26824"/>
</dbReference>
<dbReference type="KEGG" id="aqu:105313435"/>
<dbReference type="Proteomes" id="UP000007879">
    <property type="component" value="Unassembled WGS sequence"/>
</dbReference>
<comment type="cofactor">
    <cofactor evidence="1">
        <name>Mg(2+)</name>
        <dbReference type="ChEBI" id="CHEBI:18420"/>
    </cofactor>
</comment>
<evidence type="ECO:0000256" key="11">
    <source>
        <dbReference type="ARBA" id="ARBA00022805"/>
    </source>
</evidence>
<keyword evidence="10" id="KW-0378">Hydrolase</keyword>
<dbReference type="InterPro" id="IPR045058">
    <property type="entry name" value="GIMA/IAN/Toc"/>
</dbReference>
<evidence type="ECO:0000256" key="1">
    <source>
        <dbReference type="ARBA" id="ARBA00001946"/>
    </source>
</evidence>
<keyword evidence="16" id="KW-0472">Membrane</keyword>
<protein>
    <recommendedName>
        <fullName evidence="18">AIG1-type G domain-containing protein</fullName>
    </recommendedName>
</protein>
<dbReference type="SUPFAM" id="SSF52540">
    <property type="entry name" value="P-loop containing nucleoside triphosphate hydrolases"/>
    <property type="match status" value="1"/>
</dbReference>
<reference evidence="19" key="2">
    <citation type="submission" date="2017-05" db="UniProtKB">
        <authorList>
            <consortium name="EnsemblMetazoa"/>
        </authorList>
    </citation>
    <scope>IDENTIFICATION</scope>
</reference>
<evidence type="ECO:0000256" key="17">
    <source>
        <dbReference type="ARBA" id="ARBA00024013"/>
    </source>
</evidence>
<dbReference type="InterPro" id="IPR027417">
    <property type="entry name" value="P-loop_NTPase"/>
</dbReference>
<evidence type="ECO:0000256" key="8">
    <source>
        <dbReference type="ARBA" id="ARBA00022723"/>
    </source>
</evidence>
<dbReference type="InterPro" id="IPR006703">
    <property type="entry name" value="G_AIG1"/>
</dbReference>
<keyword evidence="15" id="KW-0342">GTP-binding</keyword>
<comment type="subcellular location">
    <subcellularLocation>
        <location evidence="2">Membrane</location>
        <topology evidence="2">Single-pass membrane protein</topology>
    </subcellularLocation>
    <subcellularLocation>
        <location evidence="17">Plastid</location>
        <location evidence="17">Chloroplast outer membrane</location>
    </subcellularLocation>
</comment>
<keyword evidence="5" id="KW-0150">Chloroplast</keyword>
<dbReference type="GO" id="GO:0016020">
    <property type="term" value="C:membrane"/>
    <property type="evidence" value="ECO:0007669"/>
    <property type="project" value="UniProtKB-SubCell"/>
</dbReference>
<keyword evidence="20" id="KW-1185">Reference proteome</keyword>
<dbReference type="PANTHER" id="PTHR10903:SF135">
    <property type="entry name" value="TRANSLOCASE OF CHLOROPLAST 120, CHLOROPLASTIC-RELATED"/>
    <property type="match status" value="1"/>
</dbReference>
<keyword evidence="8" id="KW-0479">Metal-binding</keyword>
<keyword evidence="11" id="KW-1002">Plastid outer membrane</keyword>
<evidence type="ECO:0000256" key="12">
    <source>
        <dbReference type="ARBA" id="ARBA00022842"/>
    </source>
</evidence>
<dbReference type="Pfam" id="PF04548">
    <property type="entry name" value="AIG1"/>
    <property type="match status" value="1"/>
</dbReference>
<evidence type="ECO:0000256" key="4">
    <source>
        <dbReference type="ARBA" id="ARBA00022448"/>
    </source>
</evidence>
<gene>
    <name evidence="19" type="primary">105313435</name>
</gene>
<keyword evidence="12" id="KW-0460">Magnesium</keyword>
<keyword evidence="4" id="KW-0813">Transport</keyword>
<evidence type="ECO:0000256" key="2">
    <source>
        <dbReference type="ARBA" id="ARBA00004167"/>
    </source>
</evidence>
<evidence type="ECO:0000256" key="14">
    <source>
        <dbReference type="ARBA" id="ARBA00022989"/>
    </source>
</evidence>
<accession>A0A1X7UFT0</accession>
<dbReference type="AlphaFoldDB" id="A0A1X7UFT0"/>
<comment type="similarity">
    <text evidence="3">Belongs to the TRAFAC class TrmE-Era-EngA-EngB-Septin-like GTPase superfamily. AIG1/Toc34/Toc159-like paraseptin GTPase family. IAN subfamily.</text>
</comment>
<dbReference type="GO" id="GO:0005525">
    <property type="term" value="F:GTP binding"/>
    <property type="evidence" value="ECO:0007669"/>
    <property type="project" value="UniProtKB-KW"/>
</dbReference>
<evidence type="ECO:0000256" key="16">
    <source>
        <dbReference type="ARBA" id="ARBA00023136"/>
    </source>
</evidence>
<dbReference type="InParanoid" id="A0A1X7UFT0"/>
<organism evidence="19">
    <name type="scientific">Amphimedon queenslandica</name>
    <name type="common">Sponge</name>
    <dbReference type="NCBI Taxonomy" id="400682"/>
    <lineage>
        <taxon>Eukaryota</taxon>
        <taxon>Metazoa</taxon>
        <taxon>Porifera</taxon>
        <taxon>Demospongiae</taxon>
        <taxon>Heteroscleromorpha</taxon>
        <taxon>Haplosclerida</taxon>
        <taxon>Niphatidae</taxon>
        <taxon>Amphimedon</taxon>
    </lineage>
</organism>
<keyword evidence="9" id="KW-0547">Nucleotide-binding</keyword>
<dbReference type="OrthoDB" id="8964039at2759"/>
<evidence type="ECO:0000256" key="3">
    <source>
        <dbReference type="ARBA" id="ARBA00008535"/>
    </source>
</evidence>
<dbReference type="GO" id="GO:0015031">
    <property type="term" value="P:protein transport"/>
    <property type="evidence" value="ECO:0007669"/>
    <property type="project" value="UniProtKB-KW"/>
</dbReference>
<evidence type="ECO:0000313" key="20">
    <source>
        <dbReference type="Proteomes" id="UP000007879"/>
    </source>
</evidence>
<reference evidence="20" key="1">
    <citation type="journal article" date="2010" name="Nature">
        <title>The Amphimedon queenslandica genome and the evolution of animal complexity.</title>
        <authorList>
            <person name="Srivastava M."/>
            <person name="Simakov O."/>
            <person name="Chapman J."/>
            <person name="Fahey B."/>
            <person name="Gauthier M.E."/>
            <person name="Mitros T."/>
            <person name="Richards G.S."/>
            <person name="Conaco C."/>
            <person name="Dacre M."/>
            <person name="Hellsten U."/>
            <person name="Larroux C."/>
            <person name="Putnam N.H."/>
            <person name="Stanke M."/>
            <person name="Adamska M."/>
            <person name="Darling A."/>
            <person name="Degnan S.M."/>
            <person name="Oakley T.H."/>
            <person name="Plachetzki D.C."/>
            <person name="Zhai Y."/>
            <person name="Adamski M."/>
            <person name="Calcino A."/>
            <person name="Cummins S.F."/>
            <person name="Goodstein D.M."/>
            <person name="Harris C."/>
            <person name="Jackson D.J."/>
            <person name="Leys S.P."/>
            <person name="Shu S."/>
            <person name="Woodcroft B.J."/>
            <person name="Vervoort M."/>
            <person name="Kosik K.S."/>
            <person name="Manning G."/>
            <person name="Degnan B.M."/>
            <person name="Rokhsar D.S."/>
        </authorList>
    </citation>
    <scope>NUCLEOTIDE SEQUENCE [LARGE SCALE GENOMIC DNA]</scope>
</reference>
<dbReference type="GO" id="GO:0046872">
    <property type="term" value="F:metal ion binding"/>
    <property type="evidence" value="ECO:0007669"/>
    <property type="project" value="UniProtKB-KW"/>
</dbReference>
<dbReference type="EnsemblMetazoa" id="XM_011406872.2">
    <property type="protein sequence ID" value="XP_011405174.2"/>
    <property type="gene ID" value="LOC105313435"/>
</dbReference>
<dbReference type="PANTHER" id="PTHR10903">
    <property type="entry name" value="GTPASE, IMAP FAMILY MEMBER-RELATED"/>
    <property type="match status" value="1"/>
</dbReference>
<proteinExistence type="inferred from homology"/>
<sequence>MASFHSKSTPEYEVLHEYLHKICDVLSNLPDSITPLARDFCASDIISSTTMSSASNTTQAPYFRANAIMTAAHVSVQQDPRKFDAVLEKLSDQGLRGLVKEMDQRLENHKSLHKRDLKIKRKMKILVVGHNGSGKSSLINEMLGKKVATVGRSDQQTRHDPIEKHKCKIGDVGVTIFDTRGFGDPSVTDWKTMESITKIKTVDVVLICHKLYDRIDDATVKELKVLVDNMGNNLIDLSVLVFTFGDEYQMRCEPEFATDGSLTEDSKEEIKDELVAQRARIERRIKEVLKEIGINERVANKIPSCITCGKKKKDGKRKELPTSDNWIKELWDLCEDRCKDEAKPFVRSIKSKIWETLMMGGLGGGAVGAVVGGVASGIQAGGALGTAATPGLGTLAGAVAGGVMGGAIAGGIYGAGLAGVGAAAVEIGVATVGIGAGVANVVQNKSDESD</sequence>
<evidence type="ECO:0000256" key="7">
    <source>
        <dbReference type="ARBA" id="ARBA00022692"/>
    </source>
</evidence>
<evidence type="ECO:0000256" key="10">
    <source>
        <dbReference type="ARBA" id="ARBA00022801"/>
    </source>
</evidence>
<keyword evidence="14" id="KW-1133">Transmembrane helix</keyword>
<evidence type="ECO:0000256" key="13">
    <source>
        <dbReference type="ARBA" id="ARBA00022927"/>
    </source>
</evidence>
<dbReference type="Gene3D" id="3.40.50.300">
    <property type="entry name" value="P-loop containing nucleotide triphosphate hydrolases"/>
    <property type="match status" value="1"/>
</dbReference>
<keyword evidence="6" id="KW-0934">Plastid</keyword>
<evidence type="ECO:0000256" key="5">
    <source>
        <dbReference type="ARBA" id="ARBA00022528"/>
    </source>
</evidence>
<dbReference type="eggNOG" id="ENOG502TMJ2">
    <property type="taxonomic scope" value="Eukaryota"/>
</dbReference>
<keyword evidence="13" id="KW-0653">Protein transport</keyword>
<evidence type="ECO:0000256" key="9">
    <source>
        <dbReference type="ARBA" id="ARBA00022741"/>
    </source>
</evidence>
<name>A0A1X7UFT0_AMPQE</name>
<feature type="domain" description="AIG1-type G" evidence="18">
    <location>
        <begin position="124"/>
        <end position="250"/>
    </location>
</feature>
<dbReference type="GO" id="GO:0016787">
    <property type="term" value="F:hydrolase activity"/>
    <property type="evidence" value="ECO:0007669"/>
    <property type="project" value="UniProtKB-KW"/>
</dbReference>
<evidence type="ECO:0000313" key="19">
    <source>
        <dbReference type="EnsemblMetazoa" id="Aqu2.1.26824_001"/>
    </source>
</evidence>
<keyword evidence="7" id="KW-0812">Transmembrane</keyword>
<evidence type="ECO:0000259" key="18">
    <source>
        <dbReference type="Pfam" id="PF04548"/>
    </source>
</evidence>
<evidence type="ECO:0000256" key="6">
    <source>
        <dbReference type="ARBA" id="ARBA00022640"/>
    </source>
</evidence>
<evidence type="ECO:0000256" key="15">
    <source>
        <dbReference type="ARBA" id="ARBA00023134"/>
    </source>
</evidence>